<proteinExistence type="predicted"/>
<dbReference type="Proteomes" id="UP000016930">
    <property type="component" value="Unassembled WGS sequence"/>
</dbReference>
<name>M2QE03_CERS8</name>
<gene>
    <name evidence="1" type="ORF">CERSUDRAFT_101708</name>
</gene>
<organism evidence="1 2">
    <name type="scientific">Ceriporiopsis subvermispora (strain B)</name>
    <name type="common">White-rot fungus</name>
    <name type="synonym">Gelatoporia subvermispora</name>
    <dbReference type="NCBI Taxonomy" id="914234"/>
    <lineage>
        <taxon>Eukaryota</taxon>
        <taxon>Fungi</taxon>
        <taxon>Dikarya</taxon>
        <taxon>Basidiomycota</taxon>
        <taxon>Agaricomycotina</taxon>
        <taxon>Agaricomycetes</taxon>
        <taxon>Polyporales</taxon>
        <taxon>Gelatoporiaceae</taxon>
        <taxon>Gelatoporia</taxon>
    </lineage>
</organism>
<accession>M2QE03</accession>
<protein>
    <submittedName>
        <fullName evidence="1">Uncharacterized protein</fullName>
    </submittedName>
</protein>
<evidence type="ECO:0000313" key="1">
    <source>
        <dbReference type="EMBL" id="EMD30260.1"/>
    </source>
</evidence>
<keyword evidence="2" id="KW-1185">Reference proteome</keyword>
<dbReference type="EMBL" id="KB446481">
    <property type="protein sequence ID" value="EMD30260.1"/>
    <property type="molecule type" value="Genomic_DNA"/>
</dbReference>
<sequence>MSSEAYQGPALWRERIEDRPGRSSWAVCVCADFRNSTPGSYIEGEHAAVSVIAW</sequence>
<evidence type="ECO:0000313" key="2">
    <source>
        <dbReference type="Proteomes" id="UP000016930"/>
    </source>
</evidence>
<dbReference type="HOGENOM" id="CLU_3050149_0_0_1"/>
<reference evidence="1 2" key="1">
    <citation type="journal article" date="2012" name="Proc. Natl. Acad. Sci. U.S.A.">
        <title>Comparative genomics of Ceriporiopsis subvermispora and Phanerochaete chrysosporium provide insight into selective ligninolysis.</title>
        <authorList>
            <person name="Fernandez-Fueyo E."/>
            <person name="Ruiz-Duenas F.J."/>
            <person name="Ferreira P."/>
            <person name="Floudas D."/>
            <person name="Hibbett D.S."/>
            <person name="Canessa P."/>
            <person name="Larrondo L.F."/>
            <person name="James T.Y."/>
            <person name="Seelenfreund D."/>
            <person name="Lobos S."/>
            <person name="Polanco R."/>
            <person name="Tello M."/>
            <person name="Honda Y."/>
            <person name="Watanabe T."/>
            <person name="Watanabe T."/>
            <person name="Ryu J.S."/>
            <person name="Kubicek C.P."/>
            <person name="Schmoll M."/>
            <person name="Gaskell J."/>
            <person name="Hammel K.E."/>
            <person name="St John F.J."/>
            <person name="Vanden Wymelenberg A."/>
            <person name="Sabat G."/>
            <person name="Splinter BonDurant S."/>
            <person name="Syed K."/>
            <person name="Yadav J.S."/>
            <person name="Doddapaneni H."/>
            <person name="Subramanian V."/>
            <person name="Lavin J.L."/>
            <person name="Oguiza J.A."/>
            <person name="Perez G."/>
            <person name="Pisabarro A.G."/>
            <person name="Ramirez L."/>
            <person name="Santoyo F."/>
            <person name="Master E."/>
            <person name="Coutinho P.M."/>
            <person name="Henrissat B."/>
            <person name="Lombard V."/>
            <person name="Magnuson J.K."/>
            <person name="Kuees U."/>
            <person name="Hori C."/>
            <person name="Igarashi K."/>
            <person name="Samejima M."/>
            <person name="Held B.W."/>
            <person name="Barry K.W."/>
            <person name="LaButti K.M."/>
            <person name="Lapidus A."/>
            <person name="Lindquist E.A."/>
            <person name="Lucas S.M."/>
            <person name="Riley R."/>
            <person name="Salamov A.A."/>
            <person name="Hoffmeister D."/>
            <person name="Schwenk D."/>
            <person name="Hadar Y."/>
            <person name="Yarden O."/>
            <person name="de Vries R.P."/>
            <person name="Wiebenga A."/>
            <person name="Stenlid J."/>
            <person name="Eastwood D."/>
            <person name="Grigoriev I.V."/>
            <person name="Berka R.M."/>
            <person name="Blanchette R.A."/>
            <person name="Kersten P."/>
            <person name="Martinez A.T."/>
            <person name="Vicuna R."/>
            <person name="Cullen D."/>
        </authorList>
    </citation>
    <scope>NUCLEOTIDE SEQUENCE [LARGE SCALE GENOMIC DNA]</scope>
    <source>
        <strain evidence="1 2">B</strain>
    </source>
</reference>
<dbReference type="AlphaFoldDB" id="M2QE03"/>